<reference evidence="1 2" key="1">
    <citation type="journal article" date="2019" name="Commun. Biol.">
        <title>The bagworm genome reveals a unique fibroin gene that provides high tensile strength.</title>
        <authorList>
            <person name="Kono N."/>
            <person name="Nakamura H."/>
            <person name="Ohtoshi R."/>
            <person name="Tomita M."/>
            <person name="Numata K."/>
            <person name="Arakawa K."/>
        </authorList>
    </citation>
    <scope>NUCLEOTIDE SEQUENCE [LARGE SCALE GENOMIC DNA]</scope>
</reference>
<organism evidence="1 2">
    <name type="scientific">Eumeta variegata</name>
    <name type="common">Bagworm moth</name>
    <name type="synonym">Eumeta japonica</name>
    <dbReference type="NCBI Taxonomy" id="151549"/>
    <lineage>
        <taxon>Eukaryota</taxon>
        <taxon>Metazoa</taxon>
        <taxon>Ecdysozoa</taxon>
        <taxon>Arthropoda</taxon>
        <taxon>Hexapoda</taxon>
        <taxon>Insecta</taxon>
        <taxon>Pterygota</taxon>
        <taxon>Neoptera</taxon>
        <taxon>Endopterygota</taxon>
        <taxon>Lepidoptera</taxon>
        <taxon>Glossata</taxon>
        <taxon>Ditrysia</taxon>
        <taxon>Tineoidea</taxon>
        <taxon>Psychidae</taxon>
        <taxon>Oiketicinae</taxon>
        <taxon>Eumeta</taxon>
    </lineage>
</organism>
<evidence type="ECO:0000313" key="2">
    <source>
        <dbReference type="Proteomes" id="UP000299102"/>
    </source>
</evidence>
<gene>
    <name evidence="1" type="ORF">EVAR_22597_1</name>
</gene>
<sequence>MDDKIDDVCVLMKDRRLDILCVNEINRKGVYAPDMSKPLEEQEEFRADITDVQNTDVSQGAFCTTSESPGGSLSLHRPIPLLLPPFHIHHPTSPFINHLLHIVDFSGIISVHGLL</sequence>
<dbReference type="OrthoDB" id="412793at2759"/>
<comment type="caution">
    <text evidence="1">The sequence shown here is derived from an EMBL/GenBank/DDBJ whole genome shotgun (WGS) entry which is preliminary data.</text>
</comment>
<protein>
    <submittedName>
        <fullName evidence="1">Uncharacterized protein</fullName>
    </submittedName>
</protein>
<name>A0A4C1U7K8_EUMVA</name>
<proteinExistence type="predicted"/>
<evidence type="ECO:0000313" key="1">
    <source>
        <dbReference type="EMBL" id="GBP22311.1"/>
    </source>
</evidence>
<accession>A0A4C1U7K8</accession>
<dbReference type="AlphaFoldDB" id="A0A4C1U7K8"/>
<dbReference type="Proteomes" id="UP000299102">
    <property type="component" value="Unassembled WGS sequence"/>
</dbReference>
<keyword evidence="2" id="KW-1185">Reference proteome</keyword>
<dbReference type="EMBL" id="BGZK01000138">
    <property type="protein sequence ID" value="GBP22311.1"/>
    <property type="molecule type" value="Genomic_DNA"/>
</dbReference>